<dbReference type="EMBL" id="JAPDRK010000003">
    <property type="protein sequence ID" value="KAJ9614106.1"/>
    <property type="molecule type" value="Genomic_DNA"/>
</dbReference>
<keyword evidence="1" id="KW-1133">Transmembrane helix</keyword>
<dbReference type="PANTHER" id="PTHR35394:SF5">
    <property type="entry name" value="DUF3176 DOMAIN-CONTAINING PROTEIN"/>
    <property type="match status" value="1"/>
</dbReference>
<reference evidence="2" key="1">
    <citation type="submission" date="2022-10" db="EMBL/GenBank/DDBJ databases">
        <title>Culturing micro-colonial fungi from biological soil crusts in the Mojave desert and describing Neophaeococcomyces mojavensis, and introducing the new genera and species Taxawa tesnikishii.</title>
        <authorList>
            <person name="Kurbessoian T."/>
            <person name="Stajich J.E."/>
        </authorList>
    </citation>
    <scope>NUCLEOTIDE SEQUENCE</scope>
    <source>
        <strain evidence="2">TK_41</strain>
    </source>
</reference>
<proteinExistence type="predicted"/>
<sequence>MGKYDSAHFALYLVSVRDGQISETVVDKDDGILTLAPAGMFSPHVGYCWKPTQFGAANFTFEKLILSDETLILVDKTHRSWCTSIYLDTWTGFFDAFNGTLNFQRPSAEEGLGGTFQAENELLYQMFNHIGSGISDYVPAFLGSLNFGAVQGDDNITSVVLGSVLSERTFVEVRWLWMILPVLLNVLGVVFLVVVRSYTEKLKLPLWKTSTLAMIYHGLDEDLIEGEAGTSYETSSGMAQAARGLYVRLSSAQEAGGRSHLRV</sequence>
<evidence type="ECO:0000256" key="1">
    <source>
        <dbReference type="SAM" id="Phobius"/>
    </source>
</evidence>
<comment type="caution">
    <text evidence="2">The sequence shown here is derived from an EMBL/GenBank/DDBJ whole genome shotgun (WGS) entry which is preliminary data.</text>
</comment>
<keyword evidence="1" id="KW-0472">Membrane</keyword>
<dbReference type="Proteomes" id="UP001172673">
    <property type="component" value="Unassembled WGS sequence"/>
</dbReference>
<accession>A0AA39CLY6</accession>
<organism evidence="2 3">
    <name type="scientific">Cladophialophora chaetospira</name>
    <dbReference type="NCBI Taxonomy" id="386627"/>
    <lineage>
        <taxon>Eukaryota</taxon>
        <taxon>Fungi</taxon>
        <taxon>Dikarya</taxon>
        <taxon>Ascomycota</taxon>
        <taxon>Pezizomycotina</taxon>
        <taxon>Eurotiomycetes</taxon>
        <taxon>Chaetothyriomycetidae</taxon>
        <taxon>Chaetothyriales</taxon>
        <taxon>Herpotrichiellaceae</taxon>
        <taxon>Cladophialophora</taxon>
    </lineage>
</organism>
<gene>
    <name evidence="2" type="ORF">H2200_002242</name>
</gene>
<keyword evidence="3" id="KW-1185">Reference proteome</keyword>
<protein>
    <submittedName>
        <fullName evidence="2">Uncharacterized protein</fullName>
    </submittedName>
</protein>
<keyword evidence="1" id="KW-0812">Transmembrane</keyword>
<dbReference type="AlphaFoldDB" id="A0AA39CLY6"/>
<dbReference type="PANTHER" id="PTHR35394">
    <property type="entry name" value="DUF3176 DOMAIN-CONTAINING PROTEIN"/>
    <property type="match status" value="1"/>
</dbReference>
<evidence type="ECO:0000313" key="2">
    <source>
        <dbReference type="EMBL" id="KAJ9614106.1"/>
    </source>
</evidence>
<feature type="transmembrane region" description="Helical" evidence="1">
    <location>
        <begin position="175"/>
        <end position="195"/>
    </location>
</feature>
<name>A0AA39CLY6_9EURO</name>
<evidence type="ECO:0000313" key="3">
    <source>
        <dbReference type="Proteomes" id="UP001172673"/>
    </source>
</evidence>